<keyword evidence="3" id="KW-1185">Reference proteome</keyword>
<dbReference type="KEGG" id="ncon:LC1Nh_0174"/>
<evidence type="ECO:0000313" key="2">
    <source>
        <dbReference type="EMBL" id="QGA80081.1"/>
    </source>
</evidence>
<gene>
    <name evidence="2" type="ORF">LC1Nh_0174</name>
</gene>
<dbReference type="Proteomes" id="UP000377803">
    <property type="component" value="Chromosome"/>
</dbReference>
<dbReference type="GO" id="GO:0008757">
    <property type="term" value="F:S-adenosylmethionine-dependent methyltransferase activity"/>
    <property type="evidence" value="ECO:0007669"/>
    <property type="project" value="InterPro"/>
</dbReference>
<proteinExistence type="predicted"/>
<dbReference type="SUPFAM" id="SSF53335">
    <property type="entry name" value="S-adenosyl-L-methionine-dependent methyltransferases"/>
    <property type="match status" value="1"/>
</dbReference>
<dbReference type="InterPro" id="IPR013216">
    <property type="entry name" value="Methyltransf_11"/>
</dbReference>
<accession>A0A5Q0UFE0</accession>
<protein>
    <recommendedName>
        <fullName evidence="1">Methyltransferase type 11 domain-containing protein</fullName>
    </recommendedName>
</protein>
<reference evidence="3" key="1">
    <citation type="submission" date="2019-05" db="EMBL/GenBank/DDBJ databases">
        <title>Candidatus Nanohalobium constans, a novel model system to study the DPANN nano-sized archaea: genomic and physiological characterization of a nanoarchaeon co-cultured with its chitinotrophic host.</title>
        <authorList>
            <person name="La Cono V."/>
            <person name="Arcadi E."/>
            <person name="Crisafi F."/>
            <person name="Denaro R."/>
            <person name="La Spada G."/>
            <person name="Messina E."/>
            <person name="Smedile F."/>
            <person name="Toshchakov S.V."/>
            <person name="Shevchenko M.A."/>
            <person name="Golyshin P.N."/>
            <person name="Golyshina O.V."/>
            <person name="Ferrer M."/>
            <person name="Rohde M."/>
            <person name="Mushegian A."/>
            <person name="Sorokin D.Y."/>
            <person name="Giuliano L."/>
            <person name="Yakimov M.M."/>
        </authorList>
    </citation>
    <scope>NUCLEOTIDE SEQUENCE [LARGE SCALE GENOMIC DNA]</scope>
    <source>
        <strain evidence="3">LC1Nh</strain>
    </source>
</reference>
<dbReference type="CDD" id="cd02440">
    <property type="entry name" value="AdoMet_MTases"/>
    <property type="match status" value="1"/>
</dbReference>
<evidence type="ECO:0000259" key="1">
    <source>
        <dbReference type="Pfam" id="PF08241"/>
    </source>
</evidence>
<dbReference type="EMBL" id="CP040089">
    <property type="protein sequence ID" value="QGA80081.1"/>
    <property type="molecule type" value="Genomic_DNA"/>
</dbReference>
<sequence length="160" mass="18378">MLDISESYGLDIRNYPVNGVGCGHGVENPVYDGNEPGREFVLADAGKLPFDDEAVDIVTAGRFLNNFDEESSEEVIDEVKRVLKPEGYFVGDIKMYRPLRPDQMMQFRKTGALAYLTSEMRQESHEEQLETHFNELETGRSWIIEDERPYVSTLYFKAQK</sequence>
<evidence type="ECO:0000313" key="3">
    <source>
        <dbReference type="Proteomes" id="UP000377803"/>
    </source>
</evidence>
<organism evidence="2 3">
    <name type="scientific">Candidatus Nanohalobium constans</name>
    <dbReference type="NCBI Taxonomy" id="2565781"/>
    <lineage>
        <taxon>Archaea</taxon>
        <taxon>Candidatus Nanohalarchaeota</taxon>
        <taxon>Candidatus Nanohalobia</taxon>
        <taxon>Candidatus Nanohalobiales</taxon>
        <taxon>Candidatus Nanohalobiaceae</taxon>
        <taxon>Candidatus Nanohalobium</taxon>
    </lineage>
</organism>
<dbReference type="AlphaFoldDB" id="A0A5Q0UFE0"/>
<name>A0A5Q0UFE0_9ARCH</name>
<dbReference type="Pfam" id="PF08241">
    <property type="entry name" value="Methyltransf_11"/>
    <property type="match status" value="1"/>
</dbReference>
<feature type="domain" description="Methyltransferase type 11" evidence="1">
    <location>
        <begin position="38"/>
        <end position="90"/>
    </location>
</feature>
<dbReference type="Gene3D" id="3.40.50.150">
    <property type="entry name" value="Vaccinia Virus protein VP39"/>
    <property type="match status" value="1"/>
</dbReference>
<dbReference type="InterPro" id="IPR029063">
    <property type="entry name" value="SAM-dependent_MTases_sf"/>
</dbReference>